<dbReference type="EMBL" id="CH474187">
    <property type="protein sequence ID" value="EDL82816.1"/>
    <property type="molecule type" value="Genomic_DNA"/>
</dbReference>
<gene>
    <name evidence="1" type="ORF">rCG_56796</name>
</gene>
<dbReference type="AlphaFoldDB" id="A6KUL0"/>
<protein>
    <submittedName>
        <fullName evidence="1">RCG56796, isoform CRA_a</fullName>
    </submittedName>
</protein>
<organism evidence="1 2">
    <name type="scientific">Rattus norvegicus</name>
    <name type="common">Rat</name>
    <dbReference type="NCBI Taxonomy" id="10116"/>
    <lineage>
        <taxon>Eukaryota</taxon>
        <taxon>Metazoa</taxon>
        <taxon>Chordata</taxon>
        <taxon>Craniata</taxon>
        <taxon>Vertebrata</taxon>
        <taxon>Euteleostomi</taxon>
        <taxon>Mammalia</taxon>
        <taxon>Eutheria</taxon>
        <taxon>Euarchontoglires</taxon>
        <taxon>Glires</taxon>
        <taxon>Rodentia</taxon>
        <taxon>Myomorpha</taxon>
        <taxon>Muroidea</taxon>
        <taxon>Muridae</taxon>
        <taxon>Murinae</taxon>
        <taxon>Rattus</taxon>
    </lineage>
</organism>
<accession>A6KUL0</accession>
<sequence>MDQNPDEDVPFILFPLFPGIPLPTPFYLPATLR</sequence>
<evidence type="ECO:0000313" key="1">
    <source>
        <dbReference type="EMBL" id="EDL82816.1"/>
    </source>
</evidence>
<name>A6KUL0_RAT</name>
<dbReference type="Proteomes" id="UP000234681">
    <property type="component" value="Unassembled WGS sequence"/>
</dbReference>
<reference evidence="2" key="1">
    <citation type="submission" date="2005-06" db="EMBL/GenBank/DDBJ databases">
        <authorList>
            <person name="Mural R.J."/>
            <person name="Li P.W."/>
            <person name="Adams M.D."/>
            <person name="Amanatides P.G."/>
            <person name="Baden-Tillson H."/>
            <person name="Barnstead M."/>
            <person name="Chin S.H."/>
            <person name="Dew I."/>
            <person name="Evans C.A."/>
            <person name="Ferriera S."/>
            <person name="Flanigan M."/>
            <person name="Fosler C."/>
            <person name="Glodek A."/>
            <person name="Gu Z."/>
            <person name="Holt R.A."/>
            <person name="Jennings D."/>
            <person name="Kraft C.L."/>
            <person name="Lu F."/>
            <person name="Nguyen T."/>
            <person name="Nusskern D.R."/>
            <person name="Pfannkoch C.M."/>
            <person name="Sitter C."/>
            <person name="Sutton G.G."/>
            <person name="Venter J.C."/>
            <person name="Wang Z."/>
            <person name="Woodage T."/>
            <person name="Zheng X.H."/>
            <person name="Zhong F."/>
        </authorList>
    </citation>
    <scope>NUCLEOTIDE SEQUENCE [LARGE SCALE GENOMIC DNA]</scope>
    <source>
        <strain>BN</strain>
        <strain evidence="2">Sprague-Dawley</strain>
    </source>
</reference>
<proteinExistence type="predicted"/>
<evidence type="ECO:0000313" key="2">
    <source>
        <dbReference type="Proteomes" id="UP000234681"/>
    </source>
</evidence>